<dbReference type="Pfam" id="PF08242">
    <property type="entry name" value="Methyltransf_12"/>
    <property type="match status" value="1"/>
</dbReference>
<dbReference type="GO" id="GO:0008168">
    <property type="term" value="F:methyltransferase activity"/>
    <property type="evidence" value="ECO:0007669"/>
    <property type="project" value="UniProtKB-KW"/>
</dbReference>
<dbReference type="CDD" id="cd02440">
    <property type="entry name" value="AdoMet_MTases"/>
    <property type="match status" value="1"/>
</dbReference>
<feature type="domain" description="Methyltransferase type 12" evidence="1">
    <location>
        <begin position="53"/>
        <end position="150"/>
    </location>
</feature>
<dbReference type="OrthoDB" id="649979at2"/>
<name>A0A1Y0CCF3_9MYCO</name>
<evidence type="ECO:0000259" key="1">
    <source>
        <dbReference type="Pfam" id="PF08242"/>
    </source>
</evidence>
<dbReference type="Gene3D" id="3.40.50.150">
    <property type="entry name" value="Vaccinia Virus protein VP39"/>
    <property type="match status" value="1"/>
</dbReference>
<evidence type="ECO:0000313" key="3">
    <source>
        <dbReference type="Proteomes" id="UP000195331"/>
    </source>
</evidence>
<dbReference type="PANTHER" id="PTHR43861:SF1">
    <property type="entry name" value="TRANS-ACONITATE 2-METHYLTRANSFERASE"/>
    <property type="match status" value="1"/>
</dbReference>
<dbReference type="AlphaFoldDB" id="A0A1Y0CCF3"/>
<dbReference type="EMBL" id="CP020809">
    <property type="protein sequence ID" value="ART72943.1"/>
    <property type="molecule type" value="Genomic_DNA"/>
</dbReference>
<keyword evidence="3" id="KW-1185">Reference proteome</keyword>
<organism evidence="2 3">
    <name type="scientific">Mycobacterium dioxanotrophicus</name>
    <dbReference type="NCBI Taxonomy" id="482462"/>
    <lineage>
        <taxon>Bacteria</taxon>
        <taxon>Bacillati</taxon>
        <taxon>Actinomycetota</taxon>
        <taxon>Actinomycetes</taxon>
        <taxon>Mycobacteriales</taxon>
        <taxon>Mycobacteriaceae</taxon>
        <taxon>Mycobacterium</taxon>
    </lineage>
</organism>
<sequence>MTLSAHDRGAHRPGSCEVQCQAQILELDAELLSRHTASLTAWLSLKASPRHVLDLGCGTGTGTFALLARFPEAHVTAVDSSVSHLHRVREKACEAGVADRVSIVQADLNATWPNLGEPDLVWASAALHHMADPDDTLRRVHDTAAPGGLFVVVEPVGLPRFLPDDAPVGRPGLEQRCHTAIDRRNAVQLPHRGADWGPRLTAAGFTIEGQRMITVNAEQSHFEAVGRYAQLSLRSMRRAAADALSADDLIAMDQLLDIDGPLSILGRNDLAVRTQRAVWVARRT</sequence>
<dbReference type="SUPFAM" id="SSF53335">
    <property type="entry name" value="S-adenosyl-L-methionine-dependent methyltransferases"/>
    <property type="match status" value="1"/>
</dbReference>
<dbReference type="RefSeq" id="WP_087080695.1">
    <property type="nucleotide sequence ID" value="NZ_CP020809.1"/>
</dbReference>
<dbReference type="InterPro" id="IPR013217">
    <property type="entry name" value="Methyltransf_12"/>
</dbReference>
<dbReference type="KEGG" id="mdx:BTO20_34220"/>
<accession>A0A1Y0CCF3</accession>
<dbReference type="PANTHER" id="PTHR43861">
    <property type="entry name" value="TRANS-ACONITATE 2-METHYLTRANSFERASE-RELATED"/>
    <property type="match status" value="1"/>
</dbReference>
<reference evidence="2 3" key="1">
    <citation type="submission" date="2017-04" db="EMBL/GenBank/DDBJ databases">
        <title>Whole Genome Sequence of 1,4-Dioxane Degrading Bacterium Mycobacterium dioxanotrophicus PH-06.</title>
        <authorList>
            <person name="He Y."/>
        </authorList>
    </citation>
    <scope>NUCLEOTIDE SEQUENCE [LARGE SCALE GENOMIC DNA]</scope>
    <source>
        <strain evidence="2 3">PH-06</strain>
    </source>
</reference>
<proteinExistence type="predicted"/>
<keyword evidence="2" id="KW-0489">Methyltransferase</keyword>
<dbReference type="InterPro" id="IPR029063">
    <property type="entry name" value="SAM-dependent_MTases_sf"/>
</dbReference>
<protein>
    <submittedName>
        <fullName evidence="2">SAM-dependent methyltransferase</fullName>
    </submittedName>
</protein>
<dbReference type="GO" id="GO:0032259">
    <property type="term" value="P:methylation"/>
    <property type="evidence" value="ECO:0007669"/>
    <property type="project" value="UniProtKB-KW"/>
</dbReference>
<evidence type="ECO:0000313" key="2">
    <source>
        <dbReference type="EMBL" id="ART72943.1"/>
    </source>
</evidence>
<dbReference type="Proteomes" id="UP000195331">
    <property type="component" value="Chromosome"/>
</dbReference>
<gene>
    <name evidence="2" type="ORF">BTO20_34220</name>
</gene>
<keyword evidence="2" id="KW-0808">Transferase</keyword>